<dbReference type="AlphaFoldDB" id="M3A8L8"/>
<keyword evidence="1" id="KW-0808">Transferase</keyword>
<dbReference type="PATRIC" id="fig|1244869.3.peg.3236"/>
<dbReference type="OrthoDB" id="9795789at2"/>
<sequence length="177" mass="18986">MSDKPKAYLAGPAVFHPAAKALLDYLVEMCGQHGLQGVAPFEPEAEQRGLPPAELAALIRRGNVGRIRECDVVIACVSPFRGPGSCPGTTWEMGYAEALGKPVVAWSEDMRPYKERVPHDCDADGRSFCRQHGMLVEDFGLVENLMYAAAPAGVLPDFEAALTEACRQAEAARQGAG</sequence>
<dbReference type="RefSeq" id="WP_008619496.1">
    <property type="nucleotide sequence ID" value="NZ_AONQ01000049.1"/>
</dbReference>
<keyword evidence="2" id="KW-1185">Reference proteome</keyword>
<organism evidence="1 2">
    <name type="scientific">Paramagnetospirillum caucaseum</name>
    <dbReference type="NCBI Taxonomy" id="1244869"/>
    <lineage>
        <taxon>Bacteria</taxon>
        <taxon>Pseudomonadati</taxon>
        <taxon>Pseudomonadota</taxon>
        <taxon>Alphaproteobacteria</taxon>
        <taxon>Rhodospirillales</taxon>
        <taxon>Magnetospirillaceae</taxon>
        <taxon>Paramagnetospirillum</taxon>
    </lineage>
</organism>
<dbReference type="EMBL" id="AONQ01000049">
    <property type="protein sequence ID" value="EME68864.1"/>
    <property type="molecule type" value="Genomic_DNA"/>
</dbReference>
<dbReference type="Gene3D" id="3.40.50.450">
    <property type="match status" value="1"/>
</dbReference>
<dbReference type="PANTHER" id="PTHR15364">
    <property type="entry name" value="2'-DEOXYNUCLEOSIDE 5'-PHOSPHATE N-HYDROLASE 1"/>
    <property type="match status" value="1"/>
</dbReference>
<dbReference type="Proteomes" id="UP000011744">
    <property type="component" value="Unassembled WGS sequence"/>
</dbReference>
<dbReference type="PANTHER" id="PTHR15364:SF0">
    <property type="entry name" value="2'-DEOXYNUCLEOSIDE 5'-PHOSPHATE N-HYDROLASE 1"/>
    <property type="match status" value="1"/>
</dbReference>
<dbReference type="InterPro" id="IPR051239">
    <property type="entry name" value="2'-dNMP_N-hydrolase"/>
</dbReference>
<proteinExistence type="predicted"/>
<dbReference type="GO" id="GO:0009159">
    <property type="term" value="P:deoxyribonucleoside monophosphate catabolic process"/>
    <property type="evidence" value="ECO:0007669"/>
    <property type="project" value="TreeGrafter"/>
</dbReference>
<dbReference type="STRING" id="1244869.H261_16141"/>
<dbReference type="Pfam" id="PF05014">
    <property type="entry name" value="Nuc_deoxyrib_tr"/>
    <property type="match status" value="1"/>
</dbReference>
<comment type="caution">
    <text evidence="1">The sequence shown here is derived from an EMBL/GenBank/DDBJ whole genome shotgun (WGS) entry which is preliminary data.</text>
</comment>
<evidence type="ECO:0000313" key="1">
    <source>
        <dbReference type="EMBL" id="EME68864.1"/>
    </source>
</evidence>
<name>M3A8L8_9PROT</name>
<protein>
    <submittedName>
        <fullName evidence="1">Nucleoside 2-deoxyribosyltransferase</fullName>
    </submittedName>
</protein>
<evidence type="ECO:0000313" key="2">
    <source>
        <dbReference type="Proteomes" id="UP000011744"/>
    </source>
</evidence>
<accession>M3A8L8</accession>
<reference evidence="1 2" key="1">
    <citation type="journal article" date="2014" name="Genome Announc.">
        <title>Draft Genome Sequence of Magnetospirillum sp. Strain SO-1, a Freshwater Magnetotactic Bacterium Isolated from the Ol'khovka River, Russia.</title>
        <authorList>
            <person name="Grouzdev D.S."/>
            <person name="Dziuba M.V."/>
            <person name="Sukhacheva M.S."/>
            <person name="Mardanov A.V."/>
            <person name="Beletskiy A.V."/>
            <person name="Kuznetsov B.B."/>
            <person name="Skryabin K.G."/>
        </authorList>
    </citation>
    <scope>NUCLEOTIDE SEQUENCE [LARGE SCALE GENOMIC DNA]</scope>
    <source>
        <strain evidence="1 2">SO-1</strain>
    </source>
</reference>
<dbReference type="eggNOG" id="COG3613">
    <property type="taxonomic scope" value="Bacteria"/>
</dbReference>
<gene>
    <name evidence="1" type="ORF">H261_16141</name>
</gene>
<dbReference type="GO" id="GO:0016740">
    <property type="term" value="F:transferase activity"/>
    <property type="evidence" value="ECO:0007669"/>
    <property type="project" value="UniProtKB-KW"/>
</dbReference>
<dbReference type="InterPro" id="IPR007710">
    <property type="entry name" value="Nucleoside_deoxyribTrfase"/>
</dbReference>
<dbReference type="SUPFAM" id="SSF52309">
    <property type="entry name" value="N-(deoxy)ribosyltransferase-like"/>
    <property type="match status" value="1"/>
</dbReference>
<dbReference type="GO" id="GO:0070694">
    <property type="term" value="F:5-hydroxymethyl-dUMP N-hydrolase activity"/>
    <property type="evidence" value="ECO:0007669"/>
    <property type="project" value="TreeGrafter"/>
</dbReference>